<dbReference type="EMBL" id="FMAU01000001">
    <property type="protein sequence ID" value="SCB76516.1"/>
    <property type="molecule type" value="Genomic_DNA"/>
</dbReference>
<reference evidence="3" key="1">
    <citation type="submission" date="2016-08" db="EMBL/GenBank/DDBJ databases">
        <authorList>
            <person name="Varghese N."/>
            <person name="Submissions Spin"/>
        </authorList>
    </citation>
    <scope>NUCLEOTIDE SEQUENCE [LARGE SCALE GENOMIC DNA]</scope>
    <source>
        <strain evidence="3">SGD-1123</strain>
    </source>
</reference>
<keyword evidence="1" id="KW-1133">Transmembrane helix</keyword>
<feature type="transmembrane region" description="Helical" evidence="1">
    <location>
        <begin position="69"/>
        <end position="87"/>
    </location>
</feature>
<dbReference type="RefSeq" id="WP_058297260.1">
    <property type="nucleotide sequence ID" value="NZ_FMAU01000001.1"/>
</dbReference>
<accession>A0A0V8HPT6</accession>
<keyword evidence="3" id="KW-1185">Reference proteome</keyword>
<evidence type="ECO:0000313" key="3">
    <source>
        <dbReference type="Proteomes" id="UP000181997"/>
    </source>
</evidence>
<dbReference type="AlphaFoldDB" id="A0A0V8HPT6"/>
<evidence type="ECO:0000256" key="1">
    <source>
        <dbReference type="SAM" id="Phobius"/>
    </source>
</evidence>
<feature type="transmembrane region" description="Helical" evidence="1">
    <location>
        <begin position="37"/>
        <end position="57"/>
    </location>
</feature>
<organism evidence="2 3">
    <name type="scientific">[Bacillus] enclensis</name>
    <dbReference type="NCBI Taxonomy" id="1402860"/>
    <lineage>
        <taxon>Bacteria</taxon>
        <taxon>Bacillati</taxon>
        <taxon>Bacillota</taxon>
        <taxon>Bacilli</taxon>
        <taxon>Bacillales</taxon>
        <taxon>Bacillaceae</taxon>
        <taxon>Rossellomorea</taxon>
    </lineage>
</organism>
<name>A0A0V8HPT6_9BACI</name>
<dbReference type="Proteomes" id="UP000181997">
    <property type="component" value="Unassembled WGS sequence"/>
</dbReference>
<keyword evidence="1" id="KW-0472">Membrane</keyword>
<dbReference type="OrthoDB" id="9987599at2"/>
<proteinExistence type="predicted"/>
<keyword evidence="1" id="KW-0812">Transmembrane</keyword>
<sequence length="88" mass="10027">MKVKITRILENMAAILLVMWGILQAFFFPKYGYGTELGYYVNIAGPALFSLWLLTLAIKHGVEKDFKKFSLYLLLSVFIAYVSAPFVL</sequence>
<gene>
    <name evidence="2" type="ORF">GA0061094_0358</name>
</gene>
<feature type="transmembrane region" description="Helical" evidence="1">
    <location>
        <begin position="12"/>
        <end position="31"/>
    </location>
</feature>
<protein>
    <submittedName>
        <fullName evidence="2">Uncharacterized protein</fullName>
    </submittedName>
</protein>
<evidence type="ECO:0000313" key="2">
    <source>
        <dbReference type="EMBL" id="SCB76516.1"/>
    </source>
</evidence>